<evidence type="ECO:0000256" key="1">
    <source>
        <dbReference type="SAM" id="MobiDB-lite"/>
    </source>
</evidence>
<feature type="compositionally biased region" description="Pro residues" evidence="1">
    <location>
        <begin position="493"/>
        <end position="505"/>
    </location>
</feature>
<sequence length="1194" mass="132938">MNDSLLYRIRPVARRLRVLRFWQLWAVFAIIAACTAWWLTSQAETGQVDGRNAAITLASIAGVTAFIAAVTCAFLYRDERWIAARIEEHFPSLDQRLLTALSQPDDQLGFMQQRIVKEARDHSRSHQWIDAVSGKTLWLTRLWGLSATAALAALLLILSATTPRTDSLEAANLAAIAEPVIQPGDTEIERGTSLVITAKFASTVFNQGELRIESESEPPRTLPMTQNLKDPILGGFLSSVEIPITYQVVTSQWTSRVYKVDVFEFPQLARANADLVFPKYTRMKPKRINDTVRVSAVAGTELNWELVLNKPVKSAELVDESGERTTVNFHDADSATGDVSMVVQTSERFNLELVDNEGRKNKYPPTLVIRALPNQPPKLKVKPASDSEVSPLEEFPVSVETVDDFGIDEVGLAYSLSGGKTSEIILRRDLGRGEKTSIEQMLALEDMGAEPDQLLAYHFFASDVDADGNPRRTESDMYFAEVRPFDQIFRQGDPPPGGEPSPPSPQEAQAEELAEIQKEIISATWRVIREHRTEKANAGFSEAIALLSESQTEAMTKLDELAGKVKDPQSQQFIGEIRSAMASALEIIDRSASKSDGRLLGDALPFEQEAYGGLLKLREREFEVSRSQKQPSKGQGSAAQQRKQEQLDDLELEQDENRYETQSQAQTATAEEAAEREVRQILNRLRDLARRQEDLNKELAQLQSALEQAETDEEREAIERQLERLREQEQDLLRETDELAERMQQPSEQATDPETQEKLQETRAQVQKSAEALEKKDVAEALASGKRAERQFEEMRDDFRKEAAGQFNDAIREMRNEAQQLDEQQQELTEKLDSETSPESTIGLRDEGAATDLEEELERQREAINELLDRMQETVTDAEEAEPLLAQKLYDSYRKTRQRGVERKMEAASELVRRGMNSEAKAATENAGEDVSQLREDLEEAAETVLGDETKALERALGELDRLDEALRKEIEEQAPQQQQSGGQRGGEDEPNKGDSGEGKPGESEPGESEPGGGKSGGEQPSQRSSSEGSPSGTEPGQGGAEPSGQPGEQPAEQPGQGGRPGSSEQPGGAMQGFGGQQAAASPLTGDGFREWSDSLREVEEMVDAPELRSQAAQIRDRAREIRTDLKRNSKEPEWDMVEELIATPLRELKRNVSEELMRRSAEKNADVPIDRDPVPTQFTDAVRRYYERLGSGQ</sequence>
<feature type="compositionally biased region" description="Low complexity" evidence="1">
    <location>
        <begin position="1018"/>
        <end position="1035"/>
    </location>
</feature>
<feature type="transmembrane region" description="Helical" evidence="2">
    <location>
        <begin position="21"/>
        <end position="40"/>
    </location>
</feature>
<dbReference type="EMBL" id="SJPX01000003">
    <property type="protein sequence ID" value="TWU51176.1"/>
    <property type="molecule type" value="Genomic_DNA"/>
</dbReference>
<name>A0A5C6EU94_9BACT</name>
<keyword evidence="2" id="KW-0472">Membrane</keyword>
<feature type="compositionally biased region" description="Low complexity" evidence="1">
    <location>
        <begin position="1043"/>
        <end position="1055"/>
    </location>
</feature>
<feature type="region of interest" description="Disordered" evidence="1">
    <location>
        <begin position="622"/>
        <end position="647"/>
    </location>
</feature>
<keyword evidence="4" id="KW-1185">Reference proteome</keyword>
<dbReference type="PANTHER" id="PTHR43941:SF1">
    <property type="entry name" value="STRUCTURAL MAINTENANCE OF CHROMOSOMES PROTEIN 2"/>
    <property type="match status" value="1"/>
</dbReference>
<feature type="compositionally biased region" description="Polar residues" evidence="1">
    <location>
        <begin position="627"/>
        <end position="641"/>
    </location>
</feature>
<feature type="region of interest" description="Disordered" evidence="1">
    <location>
        <begin position="488"/>
        <end position="511"/>
    </location>
</feature>
<dbReference type="OrthoDB" id="221248at2"/>
<dbReference type="GO" id="GO:0000785">
    <property type="term" value="C:chromatin"/>
    <property type="evidence" value="ECO:0007669"/>
    <property type="project" value="TreeGrafter"/>
</dbReference>
<feature type="compositionally biased region" description="Basic and acidic residues" evidence="1">
    <location>
        <begin position="717"/>
        <end position="741"/>
    </location>
</feature>
<feature type="transmembrane region" description="Helical" evidence="2">
    <location>
        <begin position="52"/>
        <end position="76"/>
    </location>
</feature>
<feature type="compositionally biased region" description="Polar residues" evidence="1">
    <location>
        <begin position="744"/>
        <end position="753"/>
    </location>
</feature>
<reference evidence="3 4" key="1">
    <citation type="submission" date="2019-02" db="EMBL/GenBank/DDBJ databases">
        <title>Deep-cultivation of Planctomycetes and their phenomic and genomic characterization uncovers novel biology.</title>
        <authorList>
            <person name="Wiegand S."/>
            <person name="Jogler M."/>
            <person name="Boedeker C."/>
            <person name="Pinto D."/>
            <person name="Vollmers J."/>
            <person name="Rivas-Marin E."/>
            <person name="Kohn T."/>
            <person name="Peeters S.H."/>
            <person name="Heuer A."/>
            <person name="Rast P."/>
            <person name="Oberbeckmann S."/>
            <person name="Bunk B."/>
            <person name="Jeske O."/>
            <person name="Meyerdierks A."/>
            <person name="Storesund J.E."/>
            <person name="Kallscheuer N."/>
            <person name="Luecker S."/>
            <person name="Lage O.M."/>
            <person name="Pohl T."/>
            <person name="Merkel B.J."/>
            <person name="Hornburger P."/>
            <person name="Mueller R.-W."/>
            <person name="Bruemmer F."/>
            <person name="Labrenz M."/>
            <person name="Spormann A.M."/>
            <person name="Op Den Camp H."/>
            <person name="Overmann J."/>
            <person name="Amann R."/>
            <person name="Jetten M.S.M."/>
            <person name="Mascher T."/>
            <person name="Medema M.H."/>
            <person name="Devos D.P."/>
            <person name="Kaster A.-K."/>
            <person name="Ovreas L."/>
            <person name="Rohde M."/>
            <person name="Galperin M.Y."/>
            <person name="Jogler C."/>
        </authorList>
    </citation>
    <scope>NUCLEOTIDE SEQUENCE [LARGE SCALE GENOMIC DNA]</scope>
    <source>
        <strain evidence="3 4">Poly59</strain>
    </source>
</reference>
<dbReference type="GO" id="GO:0003682">
    <property type="term" value="F:chromatin binding"/>
    <property type="evidence" value="ECO:0007669"/>
    <property type="project" value="TreeGrafter"/>
</dbReference>
<evidence type="ECO:0000313" key="3">
    <source>
        <dbReference type="EMBL" id="TWU51176.1"/>
    </source>
</evidence>
<evidence type="ECO:0000313" key="4">
    <source>
        <dbReference type="Proteomes" id="UP000317977"/>
    </source>
</evidence>
<feature type="region of interest" description="Disordered" evidence="1">
    <location>
        <begin position="705"/>
        <end position="773"/>
    </location>
</feature>
<accession>A0A5C6EU94</accession>
<keyword evidence="2" id="KW-0812">Transmembrane</keyword>
<proteinExistence type="predicted"/>
<dbReference type="PANTHER" id="PTHR43941">
    <property type="entry name" value="STRUCTURAL MAINTENANCE OF CHROMOSOMES PROTEIN 2"/>
    <property type="match status" value="1"/>
</dbReference>
<organism evidence="3 4">
    <name type="scientific">Rubripirellula reticaptiva</name>
    <dbReference type="NCBI Taxonomy" id="2528013"/>
    <lineage>
        <taxon>Bacteria</taxon>
        <taxon>Pseudomonadati</taxon>
        <taxon>Planctomycetota</taxon>
        <taxon>Planctomycetia</taxon>
        <taxon>Pirellulales</taxon>
        <taxon>Pirellulaceae</taxon>
        <taxon>Rubripirellula</taxon>
    </lineage>
</organism>
<keyword evidence="2" id="KW-1133">Transmembrane helix</keyword>
<feature type="region of interest" description="Disordered" evidence="1">
    <location>
        <begin position="964"/>
        <end position="1116"/>
    </location>
</feature>
<feature type="compositionally biased region" description="Basic and acidic residues" evidence="1">
    <location>
        <begin position="986"/>
        <end position="1003"/>
    </location>
</feature>
<feature type="region of interest" description="Disordered" evidence="1">
    <location>
        <begin position="912"/>
        <end position="937"/>
    </location>
</feature>
<dbReference type="Proteomes" id="UP000317977">
    <property type="component" value="Unassembled WGS sequence"/>
</dbReference>
<feature type="transmembrane region" description="Helical" evidence="2">
    <location>
        <begin position="142"/>
        <end position="160"/>
    </location>
</feature>
<comment type="caution">
    <text evidence="3">The sequence shown here is derived from an EMBL/GenBank/DDBJ whole genome shotgun (WGS) entry which is preliminary data.</text>
</comment>
<dbReference type="RefSeq" id="WP_146534592.1">
    <property type="nucleotide sequence ID" value="NZ_SJPX01000003.1"/>
</dbReference>
<feature type="compositionally biased region" description="Basic and acidic residues" evidence="1">
    <location>
        <begin position="1088"/>
        <end position="1100"/>
    </location>
</feature>
<dbReference type="GO" id="GO:0000793">
    <property type="term" value="C:condensed chromosome"/>
    <property type="evidence" value="ECO:0007669"/>
    <property type="project" value="TreeGrafter"/>
</dbReference>
<gene>
    <name evidence="3" type="ORF">Poly59_27670</name>
</gene>
<dbReference type="AlphaFoldDB" id="A0A5C6EU94"/>
<dbReference type="GO" id="GO:0000796">
    <property type="term" value="C:condensin complex"/>
    <property type="evidence" value="ECO:0007669"/>
    <property type="project" value="TreeGrafter"/>
</dbReference>
<protein>
    <submittedName>
        <fullName evidence="3">Uncharacterized protein</fullName>
    </submittedName>
</protein>
<feature type="region of interest" description="Disordered" evidence="1">
    <location>
        <begin position="816"/>
        <end position="851"/>
    </location>
</feature>
<evidence type="ECO:0000256" key="2">
    <source>
        <dbReference type="SAM" id="Phobius"/>
    </source>
</evidence>